<keyword evidence="3 5" id="KW-1133">Transmembrane helix</keyword>
<feature type="transmembrane region" description="Helical" evidence="5">
    <location>
        <begin position="142"/>
        <end position="165"/>
    </location>
</feature>
<feature type="transmembrane region" description="Helical" evidence="5">
    <location>
        <begin position="259"/>
        <end position="282"/>
    </location>
</feature>
<feature type="transmembrane region" description="Helical" evidence="5">
    <location>
        <begin position="104"/>
        <end position="122"/>
    </location>
</feature>
<dbReference type="AlphaFoldDB" id="A0A160SZJ9"/>
<dbReference type="InterPro" id="IPR001694">
    <property type="entry name" value="NADH_UbQ_OxRdtase_su1/FPO"/>
</dbReference>
<feature type="transmembrane region" description="Helical" evidence="5">
    <location>
        <begin position="177"/>
        <end position="199"/>
    </location>
</feature>
<protein>
    <submittedName>
        <fullName evidence="6">Hydrogenase, membrane subunit</fullName>
    </submittedName>
</protein>
<dbReference type="InterPro" id="IPR052561">
    <property type="entry name" value="ComplexI_Subunit1"/>
</dbReference>
<dbReference type="PANTHER" id="PTHR43359">
    <property type="entry name" value="FORMATE HYDROGENLYASE SUBUNIT 4"/>
    <property type="match status" value="1"/>
</dbReference>
<accession>A0A160SZJ9</accession>
<evidence type="ECO:0000313" key="7">
    <source>
        <dbReference type="Proteomes" id="UP000215027"/>
    </source>
</evidence>
<reference evidence="6" key="1">
    <citation type="submission" date="2016-01" db="EMBL/GenBank/DDBJ databases">
        <authorList>
            <person name="Mcilroy J.S."/>
            <person name="Karst M S."/>
            <person name="Albertsen M."/>
        </authorList>
    </citation>
    <scope>NUCLEOTIDE SEQUENCE</scope>
    <source>
        <strain evidence="6">Cfx-K</strain>
    </source>
</reference>
<evidence type="ECO:0000313" key="6">
    <source>
        <dbReference type="EMBL" id="CUS02139.2"/>
    </source>
</evidence>
<evidence type="ECO:0000256" key="5">
    <source>
        <dbReference type="SAM" id="Phobius"/>
    </source>
</evidence>
<dbReference type="RefSeq" id="WP_095041789.1">
    <property type="nucleotide sequence ID" value="NZ_LN890655.1"/>
</dbReference>
<dbReference type="OrthoDB" id="9803734at2"/>
<evidence type="ECO:0000256" key="2">
    <source>
        <dbReference type="ARBA" id="ARBA00022692"/>
    </source>
</evidence>
<keyword evidence="7" id="KW-1185">Reference proteome</keyword>
<proteinExistence type="predicted"/>
<dbReference type="Pfam" id="PF00146">
    <property type="entry name" value="NADHdh"/>
    <property type="match status" value="1"/>
</dbReference>
<dbReference type="EMBL" id="LN890655">
    <property type="protein sequence ID" value="CUS02139.2"/>
    <property type="molecule type" value="Genomic_DNA"/>
</dbReference>
<dbReference type="PANTHER" id="PTHR43359:SF1">
    <property type="entry name" value="FORMATE HYDROGENLYASE SUBUNIT 4-RELATED"/>
    <property type="match status" value="1"/>
</dbReference>
<dbReference type="Proteomes" id="UP000215027">
    <property type="component" value="Chromosome I"/>
</dbReference>
<evidence type="ECO:0000256" key="1">
    <source>
        <dbReference type="ARBA" id="ARBA00004141"/>
    </source>
</evidence>
<gene>
    <name evidence="6" type="ORF">CFX0092_A0258</name>
</gene>
<keyword evidence="2 5" id="KW-0812">Transmembrane</keyword>
<comment type="subcellular location">
    <subcellularLocation>
        <location evidence="1">Membrane</location>
        <topology evidence="1">Multi-pass membrane protein</topology>
    </subcellularLocation>
</comment>
<feature type="transmembrane region" description="Helical" evidence="5">
    <location>
        <begin position="229"/>
        <end position="252"/>
    </location>
</feature>
<evidence type="ECO:0000256" key="3">
    <source>
        <dbReference type="ARBA" id="ARBA00022989"/>
    </source>
</evidence>
<feature type="transmembrane region" description="Helical" evidence="5">
    <location>
        <begin position="294"/>
        <end position="316"/>
    </location>
</feature>
<keyword evidence="4 5" id="KW-0472">Membrane</keyword>
<organism evidence="6 7">
    <name type="scientific">Candidatus Promineifilum breve</name>
    <dbReference type="NCBI Taxonomy" id="1806508"/>
    <lineage>
        <taxon>Bacteria</taxon>
        <taxon>Bacillati</taxon>
        <taxon>Chloroflexota</taxon>
        <taxon>Ardenticatenia</taxon>
        <taxon>Candidatus Promineifilales</taxon>
        <taxon>Candidatus Promineifilaceae</taxon>
        <taxon>Candidatus Promineifilum</taxon>
    </lineage>
</organism>
<evidence type="ECO:0000256" key="4">
    <source>
        <dbReference type="ARBA" id="ARBA00023136"/>
    </source>
</evidence>
<sequence>MSIARDLFTLMFFPAGLGLLAAGLLFQWVDRKLLARFQNRLGPRWFQPFADVVKLLGKEEIQPQGANPLLFAALPIIALAGALAAALAVPLFGLPPVFSYPGDLIVTLYLLSLLTLCIGLAGAQTRDRFSLTGALRVFTQLFAYEAPFILALLTPAVALMLAGAGGSWQINELAQSAAARAWFALTLPITFVVALIGLMGKLELPPFDAPEAETEIVAGALTEYSGRGLALFTLARAVELVVGLMLVTALYLGGTGQGALAAVLFTAKALGLLLVVVVLQTVLARLRIDQTVNLWWRLGSVLVIGQWLLIVLFRVLQ</sequence>
<feature type="transmembrane region" description="Helical" evidence="5">
    <location>
        <begin position="69"/>
        <end position="92"/>
    </location>
</feature>
<dbReference type="KEGG" id="pbf:CFX0092_A0258"/>
<name>A0A160SZJ9_9CHLR</name>
<dbReference type="GO" id="GO:0005886">
    <property type="term" value="C:plasma membrane"/>
    <property type="evidence" value="ECO:0007669"/>
    <property type="project" value="TreeGrafter"/>
</dbReference>
<feature type="transmembrane region" description="Helical" evidence="5">
    <location>
        <begin position="7"/>
        <end position="29"/>
    </location>
</feature>